<dbReference type="Proteomes" id="UP000053105">
    <property type="component" value="Unassembled WGS sequence"/>
</dbReference>
<protein>
    <submittedName>
        <fullName evidence="2">Uncharacterized protein</fullName>
    </submittedName>
</protein>
<reference evidence="2 3" key="1">
    <citation type="submission" date="2015-07" db="EMBL/GenBank/DDBJ databases">
        <title>The genome of Melipona quadrifasciata.</title>
        <authorList>
            <person name="Pan H."/>
            <person name="Kapheim K."/>
        </authorList>
    </citation>
    <scope>NUCLEOTIDE SEQUENCE [LARGE SCALE GENOMIC DNA]</scope>
    <source>
        <strain evidence="2">0111107301</strain>
        <tissue evidence="2">Whole body</tissue>
    </source>
</reference>
<name>A0A0N0BF78_9HYME</name>
<evidence type="ECO:0000256" key="1">
    <source>
        <dbReference type="SAM" id="MobiDB-lite"/>
    </source>
</evidence>
<evidence type="ECO:0000313" key="2">
    <source>
        <dbReference type="EMBL" id="KOX72691.1"/>
    </source>
</evidence>
<dbReference type="AlphaFoldDB" id="A0A0N0BF78"/>
<gene>
    <name evidence="2" type="ORF">WN51_01256</name>
</gene>
<organism evidence="2 3">
    <name type="scientific">Melipona quadrifasciata</name>
    <dbReference type="NCBI Taxonomy" id="166423"/>
    <lineage>
        <taxon>Eukaryota</taxon>
        <taxon>Metazoa</taxon>
        <taxon>Ecdysozoa</taxon>
        <taxon>Arthropoda</taxon>
        <taxon>Hexapoda</taxon>
        <taxon>Insecta</taxon>
        <taxon>Pterygota</taxon>
        <taxon>Neoptera</taxon>
        <taxon>Endopterygota</taxon>
        <taxon>Hymenoptera</taxon>
        <taxon>Apocrita</taxon>
        <taxon>Aculeata</taxon>
        <taxon>Apoidea</taxon>
        <taxon>Anthophila</taxon>
        <taxon>Apidae</taxon>
        <taxon>Melipona</taxon>
    </lineage>
</organism>
<proteinExistence type="predicted"/>
<sequence length="355" mass="40044">MTERKSCFAGWVEKAGRGRVIEMIRRLWEVRGDKGVVEFAGLTIRLFSNYLPLCRSGIKGQIEKTENKLLHCAFVGKFQGAKTYETSQRMVQRDEFKSHSVVYQLLSVYLPVPQSDSSSPKTSVIVRSNNFFEKHIHHHSPNSSLALTILQSQNFIPNPTYPRFNLPVSRFPANSNTVAEFYSQSNLSNSTSQNFTPRRDASPQMDSLSLAIIIIHAQFTTEVHFLPGVPRHPPRNTSKNLNLSWQSCADIGCKVAYLPQGKCIRFLQQRTIYVQHFAHSTIPLALLAIQYGKALFMTVFDSDQKFHRTRDYYLSHRLAMPDRNTPPPPSPPPSPPPPPPRAMAIAAAAAVRARV</sequence>
<keyword evidence="3" id="KW-1185">Reference proteome</keyword>
<feature type="region of interest" description="Disordered" evidence="1">
    <location>
        <begin position="319"/>
        <end position="342"/>
    </location>
</feature>
<accession>A0A0N0BF78</accession>
<feature type="compositionally biased region" description="Pro residues" evidence="1">
    <location>
        <begin position="324"/>
        <end position="341"/>
    </location>
</feature>
<dbReference type="EMBL" id="KQ435813">
    <property type="protein sequence ID" value="KOX72691.1"/>
    <property type="molecule type" value="Genomic_DNA"/>
</dbReference>
<evidence type="ECO:0000313" key="3">
    <source>
        <dbReference type="Proteomes" id="UP000053105"/>
    </source>
</evidence>